<evidence type="ECO:0000313" key="2">
    <source>
        <dbReference type="Proteomes" id="UP000886523"/>
    </source>
</evidence>
<dbReference type="AlphaFoldDB" id="A0A9P6AFJ2"/>
<comment type="caution">
    <text evidence="1">The sequence shown here is derived from an EMBL/GenBank/DDBJ whole genome shotgun (WGS) entry which is preliminary data.</text>
</comment>
<dbReference type="OrthoDB" id="2142759at2759"/>
<reference evidence="1" key="1">
    <citation type="journal article" date="2020" name="Nat. Commun.">
        <title>Large-scale genome sequencing of mycorrhizal fungi provides insights into the early evolution of symbiotic traits.</title>
        <authorList>
            <person name="Miyauchi S."/>
            <person name="Kiss E."/>
            <person name="Kuo A."/>
            <person name="Drula E."/>
            <person name="Kohler A."/>
            <person name="Sanchez-Garcia M."/>
            <person name="Morin E."/>
            <person name="Andreopoulos B."/>
            <person name="Barry K.W."/>
            <person name="Bonito G."/>
            <person name="Buee M."/>
            <person name="Carver A."/>
            <person name="Chen C."/>
            <person name="Cichocki N."/>
            <person name="Clum A."/>
            <person name="Culley D."/>
            <person name="Crous P.W."/>
            <person name="Fauchery L."/>
            <person name="Girlanda M."/>
            <person name="Hayes R.D."/>
            <person name="Keri Z."/>
            <person name="LaButti K."/>
            <person name="Lipzen A."/>
            <person name="Lombard V."/>
            <person name="Magnuson J."/>
            <person name="Maillard F."/>
            <person name="Murat C."/>
            <person name="Nolan M."/>
            <person name="Ohm R.A."/>
            <person name="Pangilinan J."/>
            <person name="Pereira M.F."/>
            <person name="Perotto S."/>
            <person name="Peter M."/>
            <person name="Pfister S."/>
            <person name="Riley R."/>
            <person name="Sitrit Y."/>
            <person name="Stielow J.B."/>
            <person name="Szollosi G."/>
            <person name="Zifcakova L."/>
            <person name="Stursova M."/>
            <person name="Spatafora J.W."/>
            <person name="Tedersoo L."/>
            <person name="Vaario L.M."/>
            <person name="Yamada A."/>
            <person name="Yan M."/>
            <person name="Wang P."/>
            <person name="Xu J."/>
            <person name="Bruns T."/>
            <person name="Baldrian P."/>
            <person name="Vilgalys R."/>
            <person name="Dunand C."/>
            <person name="Henrissat B."/>
            <person name="Grigoriev I.V."/>
            <person name="Hibbett D."/>
            <person name="Nagy L.G."/>
            <person name="Martin F.M."/>
        </authorList>
    </citation>
    <scope>NUCLEOTIDE SEQUENCE</scope>
    <source>
        <strain evidence="1">UP504</strain>
    </source>
</reference>
<keyword evidence="2" id="KW-1185">Reference proteome</keyword>
<organism evidence="1 2">
    <name type="scientific">Hydnum rufescens UP504</name>
    <dbReference type="NCBI Taxonomy" id="1448309"/>
    <lineage>
        <taxon>Eukaryota</taxon>
        <taxon>Fungi</taxon>
        <taxon>Dikarya</taxon>
        <taxon>Basidiomycota</taxon>
        <taxon>Agaricomycotina</taxon>
        <taxon>Agaricomycetes</taxon>
        <taxon>Cantharellales</taxon>
        <taxon>Hydnaceae</taxon>
        <taxon>Hydnum</taxon>
    </lineage>
</organism>
<protein>
    <submittedName>
        <fullName evidence="1">Uncharacterized protein</fullName>
    </submittedName>
</protein>
<name>A0A9P6AFJ2_9AGAM</name>
<proteinExistence type="predicted"/>
<dbReference type="EMBL" id="MU129227">
    <property type="protein sequence ID" value="KAF9504435.1"/>
    <property type="molecule type" value="Genomic_DNA"/>
</dbReference>
<sequence>MCRPLYDIFDPNCYNNVFVLVYSNKPTVVAGCNTSLALVYLGLQFVLSWLGCYVPTYPEKRSFKVKSFYNWLSYIITAHTKDKWALHSCDIKPGSAPFAADVKSAWKVPIDRESEDYLAPGAYLILNDVFMRMLTSRQFILFPRDLKSRTPLLPIAASTICNITGTPLDDGDRNLVQIIQNRDFETKPGILLRPFWELPSDLDTAQNYLTMTSSLQSQFDKFAFGIDVDDNYRIMLERADMEATKYDVGDKHNP</sequence>
<dbReference type="Proteomes" id="UP000886523">
    <property type="component" value="Unassembled WGS sequence"/>
</dbReference>
<gene>
    <name evidence="1" type="ORF">BS47DRAFT_1401412</name>
</gene>
<accession>A0A9P6AFJ2</accession>
<evidence type="ECO:0000313" key="1">
    <source>
        <dbReference type="EMBL" id="KAF9504435.1"/>
    </source>
</evidence>